<dbReference type="InterPro" id="IPR019206">
    <property type="entry name" value="DUF2085_TM"/>
</dbReference>
<feature type="transmembrane region" description="Helical" evidence="1">
    <location>
        <begin position="189"/>
        <end position="208"/>
    </location>
</feature>
<feature type="transmembrane region" description="Helical" evidence="1">
    <location>
        <begin position="155"/>
        <end position="177"/>
    </location>
</feature>
<dbReference type="Pfam" id="PF09858">
    <property type="entry name" value="DUF2085"/>
    <property type="match status" value="1"/>
</dbReference>
<proteinExistence type="predicted"/>
<feature type="transmembrane region" description="Helical" evidence="1">
    <location>
        <begin position="65"/>
        <end position="87"/>
    </location>
</feature>
<protein>
    <submittedName>
        <fullName evidence="2">DUF2085 domain-containing protein</fullName>
    </submittedName>
</protein>
<keyword evidence="3" id="KW-1185">Reference proteome</keyword>
<sequence>MLHEILHFLGGAICHQIEERSLHASGKALSVCARDTGIYIGIFSSLIYLHLVKRKTSITISSIKVSFFLLLFMLPLIIDGVGSYAHLFESTNARRLVTGICFGLVLPYFLYPLLSAKALEPSSQPIINQRKDVLIPLFLSVGLGSLVYWGRLPYYLLDGYIILMIVIWFSLCSSFLFSRLRVKPLKWVISILSSFAFLSILSLLHQLVI</sequence>
<keyword evidence="1" id="KW-1133">Transmembrane helix</keyword>
<dbReference type="EMBL" id="JAGYPF010000002">
    <property type="protein sequence ID" value="MBS4213286.1"/>
    <property type="molecule type" value="Genomic_DNA"/>
</dbReference>
<name>A0A942YX13_9BACI</name>
<evidence type="ECO:0000256" key="1">
    <source>
        <dbReference type="SAM" id="Phobius"/>
    </source>
</evidence>
<dbReference type="Proteomes" id="UP000679749">
    <property type="component" value="Unassembled WGS sequence"/>
</dbReference>
<accession>A0A942YX13</accession>
<keyword evidence="1" id="KW-0472">Membrane</keyword>
<feature type="transmembrane region" description="Helical" evidence="1">
    <location>
        <begin position="93"/>
        <end position="111"/>
    </location>
</feature>
<gene>
    <name evidence="2" type="ORF">KHA99_12605</name>
</gene>
<dbReference type="RefSeq" id="WP_213117783.1">
    <property type="nucleotide sequence ID" value="NZ_JAGYPF010000002.1"/>
</dbReference>
<feature type="transmembrane region" description="Helical" evidence="1">
    <location>
        <begin position="36"/>
        <end position="53"/>
    </location>
</feature>
<keyword evidence="1" id="KW-0812">Transmembrane</keyword>
<comment type="caution">
    <text evidence="2">The sequence shown here is derived from an EMBL/GenBank/DDBJ whole genome shotgun (WGS) entry which is preliminary data.</text>
</comment>
<organism evidence="2 3">
    <name type="scientific">Neobacillus rhizophilus</name>
    <dbReference type="NCBI Taxonomy" id="2833579"/>
    <lineage>
        <taxon>Bacteria</taxon>
        <taxon>Bacillati</taxon>
        <taxon>Bacillota</taxon>
        <taxon>Bacilli</taxon>
        <taxon>Bacillales</taxon>
        <taxon>Bacillaceae</taxon>
        <taxon>Neobacillus</taxon>
    </lineage>
</organism>
<evidence type="ECO:0000313" key="2">
    <source>
        <dbReference type="EMBL" id="MBS4213286.1"/>
    </source>
</evidence>
<evidence type="ECO:0000313" key="3">
    <source>
        <dbReference type="Proteomes" id="UP000679749"/>
    </source>
</evidence>
<feature type="transmembrane region" description="Helical" evidence="1">
    <location>
        <begin position="132"/>
        <end position="149"/>
    </location>
</feature>
<reference evidence="2" key="1">
    <citation type="submission" date="2021-05" db="EMBL/GenBank/DDBJ databases">
        <title>Novel Bacillus species.</title>
        <authorList>
            <person name="Liu G."/>
        </authorList>
    </citation>
    <scope>NUCLEOTIDE SEQUENCE</scope>
    <source>
        <strain evidence="2">FJAT-49825</strain>
    </source>
</reference>
<dbReference type="AlphaFoldDB" id="A0A942YX13"/>